<sequence length="143" mass="15900">PLEGEIVTAETEVRWADDSGIFTPWKQLISVNKIFARKIQYRLRSDNSAGIAFYSSYTGSVDVEPRSEGATDVEIPIDGLIIEFTLPFFVTPRIKVTPVGIIARYAGFTDRDKVQFTLHLRDFLGAPVAGVADWEATTFSLNV</sequence>
<organism evidence="1">
    <name type="scientific">marine sediment metagenome</name>
    <dbReference type="NCBI Taxonomy" id="412755"/>
    <lineage>
        <taxon>unclassified sequences</taxon>
        <taxon>metagenomes</taxon>
        <taxon>ecological metagenomes</taxon>
    </lineage>
</organism>
<dbReference type="EMBL" id="LAZR01000751">
    <property type="protein sequence ID" value="KKN58661.1"/>
    <property type="molecule type" value="Genomic_DNA"/>
</dbReference>
<comment type="caution">
    <text evidence="1">The sequence shown here is derived from an EMBL/GenBank/DDBJ whole genome shotgun (WGS) entry which is preliminary data.</text>
</comment>
<feature type="non-terminal residue" evidence="1">
    <location>
        <position position="1"/>
    </location>
</feature>
<proteinExistence type="predicted"/>
<accession>A0A0F9UBM2</accession>
<gene>
    <name evidence="1" type="ORF">LCGC14_0549530</name>
</gene>
<name>A0A0F9UBM2_9ZZZZ</name>
<evidence type="ECO:0000313" key="1">
    <source>
        <dbReference type="EMBL" id="KKN58661.1"/>
    </source>
</evidence>
<protein>
    <submittedName>
        <fullName evidence="1">Uncharacterized protein</fullName>
    </submittedName>
</protein>
<dbReference type="AlphaFoldDB" id="A0A0F9UBM2"/>
<reference evidence="1" key="1">
    <citation type="journal article" date="2015" name="Nature">
        <title>Complex archaea that bridge the gap between prokaryotes and eukaryotes.</title>
        <authorList>
            <person name="Spang A."/>
            <person name="Saw J.H."/>
            <person name="Jorgensen S.L."/>
            <person name="Zaremba-Niedzwiedzka K."/>
            <person name="Martijn J."/>
            <person name="Lind A.E."/>
            <person name="van Eijk R."/>
            <person name="Schleper C."/>
            <person name="Guy L."/>
            <person name="Ettema T.J."/>
        </authorList>
    </citation>
    <scope>NUCLEOTIDE SEQUENCE</scope>
</reference>